<name>A0A5N6MQL6_9ASTR</name>
<evidence type="ECO:0000256" key="2">
    <source>
        <dbReference type="ARBA" id="ARBA00006500"/>
    </source>
</evidence>
<dbReference type="GO" id="GO:0016297">
    <property type="term" value="F:fatty acyl-[ACP] hydrolase activity"/>
    <property type="evidence" value="ECO:0007669"/>
    <property type="project" value="InterPro"/>
</dbReference>
<proteinExistence type="inferred from homology"/>
<evidence type="ECO:0000259" key="12">
    <source>
        <dbReference type="Pfam" id="PF01643"/>
    </source>
</evidence>
<reference evidence="14 15" key="1">
    <citation type="submission" date="2019-05" db="EMBL/GenBank/DDBJ databases">
        <title>Mikania micrantha, genome provides insights into the molecular mechanism of rapid growth.</title>
        <authorList>
            <person name="Liu B."/>
        </authorList>
    </citation>
    <scope>NUCLEOTIDE SEQUENCE [LARGE SCALE GENOMIC DNA]</scope>
    <source>
        <strain evidence="14">NLD-2019</strain>
        <tissue evidence="14">Leaf</tissue>
    </source>
</reference>
<protein>
    <recommendedName>
        <fullName evidence="11">Acyl-[acyl-carrier-protein] hydrolase</fullName>
        <ecNumber evidence="11">3.1.2.-</ecNumber>
    </recommendedName>
</protein>
<dbReference type="PANTHER" id="PTHR31727">
    <property type="entry name" value="OLEOYL-ACYL CARRIER PROTEIN THIOESTERASE 1, CHLOROPLASTIC"/>
    <property type="match status" value="1"/>
</dbReference>
<keyword evidence="3 11" id="KW-0444">Lipid biosynthesis</keyword>
<evidence type="ECO:0000313" key="15">
    <source>
        <dbReference type="Proteomes" id="UP000326396"/>
    </source>
</evidence>
<evidence type="ECO:0000256" key="4">
    <source>
        <dbReference type="ARBA" id="ARBA00022528"/>
    </source>
</evidence>
<keyword evidence="15" id="KW-1185">Reference proteome</keyword>
<evidence type="ECO:0000256" key="11">
    <source>
        <dbReference type="RuleBase" id="RU363096"/>
    </source>
</evidence>
<dbReference type="InterPro" id="IPR045023">
    <property type="entry name" value="FATA/B"/>
</dbReference>
<evidence type="ECO:0000313" key="14">
    <source>
        <dbReference type="EMBL" id="KAD3642306.1"/>
    </source>
</evidence>
<dbReference type="SUPFAM" id="SSF54637">
    <property type="entry name" value="Thioesterase/thiol ester dehydrase-isomerase"/>
    <property type="match status" value="2"/>
</dbReference>
<comment type="subcellular location">
    <subcellularLocation>
        <location evidence="1 11">Plastid</location>
        <location evidence="1 11">Chloroplast</location>
    </subcellularLocation>
</comment>
<dbReference type="InterPro" id="IPR029069">
    <property type="entry name" value="HotDog_dom_sf"/>
</dbReference>
<dbReference type="InterPro" id="IPR049427">
    <property type="entry name" value="Acyl-ACP_TE_C"/>
</dbReference>
<keyword evidence="6 11" id="KW-0378">Hydrolase</keyword>
<keyword evidence="7 11" id="KW-0276">Fatty acid metabolism</keyword>
<keyword evidence="9 11" id="KW-0443">Lipid metabolism</keyword>
<keyword evidence="5 11" id="KW-0934">Plastid</keyword>
<evidence type="ECO:0000256" key="10">
    <source>
        <dbReference type="ARBA" id="ARBA00023160"/>
    </source>
</evidence>
<dbReference type="Pfam" id="PF20791">
    <property type="entry name" value="Acyl-ACP_TE_C"/>
    <property type="match status" value="1"/>
</dbReference>
<dbReference type="InterPro" id="IPR002864">
    <property type="entry name" value="Acyl-ACP_thioesterase_NHD"/>
</dbReference>
<feature type="domain" description="Acyl-ACP thioesterase N-terminal hotdog" evidence="12">
    <location>
        <begin position="76"/>
        <end position="211"/>
    </location>
</feature>
<dbReference type="AlphaFoldDB" id="A0A5N6MQL6"/>
<evidence type="ECO:0000256" key="7">
    <source>
        <dbReference type="ARBA" id="ARBA00022832"/>
    </source>
</evidence>
<comment type="similarity">
    <text evidence="2 11">Belongs to the acyl-ACP thioesterase family.</text>
</comment>
<dbReference type="Gene3D" id="3.10.129.10">
    <property type="entry name" value="Hotdog Thioesterase"/>
    <property type="match status" value="1"/>
</dbReference>
<dbReference type="Pfam" id="PF01643">
    <property type="entry name" value="Acyl-ACP_TE"/>
    <property type="match status" value="1"/>
</dbReference>
<evidence type="ECO:0000256" key="9">
    <source>
        <dbReference type="ARBA" id="ARBA00023098"/>
    </source>
</evidence>
<keyword evidence="4 11" id="KW-0150">Chloroplast</keyword>
<keyword evidence="10 11" id="KW-0275">Fatty acid biosynthesis</keyword>
<comment type="caution">
    <text evidence="14">The sequence shown here is derived from an EMBL/GenBank/DDBJ whole genome shotgun (WGS) entry which is preliminary data.</text>
</comment>
<gene>
    <name evidence="14" type="ORF">E3N88_31530</name>
</gene>
<dbReference type="CDD" id="cd00586">
    <property type="entry name" value="4HBT"/>
    <property type="match status" value="1"/>
</dbReference>
<dbReference type="GO" id="GO:0000036">
    <property type="term" value="F:acyl carrier activity"/>
    <property type="evidence" value="ECO:0007669"/>
    <property type="project" value="TreeGrafter"/>
</dbReference>
<dbReference type="Proteomes" id="UP000326396">
    <property type="component" value="Linkage Group LG5"/>
</dbReference>
<comment type="function">
    <text evidence="11">Plays an essential role in chain termination during de novo fatty acid synthesis.</text>
</comment>
<dbReference type="EMBL" id="SZYD01000015">
    <property type="protein sequence ID" value="KAD3642306.1"/>
    <property type="molecule type" value="Genomic_DNA"/>
</dbReference>
<evidence type="ECO:0000256" key="8">
    <source>
        <dbReference type="ARBA" id="ARBA00022946"/>
    </source>
</evidence>
<accession>A0A5N6MQL6</accession>
<sequence>MSINYSLISNVHCPKTIWLTRKDGIDFSQMLFSTKINRQYSPALKLSLPRTTTFATPFRKEFYNPLDKRNIILDGYGFRQRYEIRFYEAETQNITIQSIFNLLEETSWNYVRMFWVCDNESGHETPGMVKNDLRWVVSRMQLQIDEYPRRGDELYIDTWVGSSGKNGMRRDWEIRWADNGKVFARATSTWAMVNQKTQRVWKMPDRVRAEISRSFIEKRAILEDSHKKKLVKLDDNDARYVLSGLQPMRKDQDMNHRVRNETYVGWMLEAVPDECLENYQLSNIILEYRREYKNSDVQVRSICKPAEVGIIQDGYEENRHVNLNELPKDQRSIRYTHLLQVKGKSKCDEIVRGETTWSKRPV</sequence>
<dbReference type="EC" id="3.1.2.-" evidence="11"/>
<keyword evidence="8" id="KW-0809">Transit peptide</keyword>
<evidence type="ECO:0000259" key="13">
    <source>
        <dbReference type="Pfam" id="PF20791"/>
    </source>
</evidence>
<evidence type="ECO:0000256" key="5">
    <source>
        <dbReference type="ARBA" id="ARBA00022640"/>
    </source>
</evidence>
<feature type="domain" description="Acyl-ACP thioesterase-like C-terminal" evidence="13">
    <location>
        <begin position="242"/>
        <end position="357"/>
    </location>
</feature>
<dbReference type="GO" id="GO:0009507">
    <property type="term" value="C:chloroplast"/>
    <property type="evidence" value="ECO:0007669"/>
    <property type="project" value="UniProtKB-SubCell"/>
</dbReference>
<dbReference type="OrthoDB" id="618395at2759"/>
<evidence type="ECO:0000256" key="3">
    <source>
        <dbReference type="ARBA" id="ARBA00022516"/>
    </source>
</evidence>
<organism evidence="14 15">
    <name type="scientific">Mikania micrantha</name>
    <name type="common">bitter vine</name>
    <dbReference type="NCBI Taxonomy" id="192012"/>
    <lineage>
        <taxon>Eukaryota</taxon>
        <taxon>Viridiplantae</taxon>
        <taxon>Streptophyta</taxon>
        <taxon>Embryophyta</taxon>
        <taxon>Tracheophyta</taxon>
        <taxon>Spermatophyta</taxon>
        <taxon>Magnoliopsida</taxon>
        <taxon>eudicotyledons</taxon>
        <taxon>Gunneridae</taxon>
        <taxon>Pentapetalae</taxon>
        <taxon>asterids</taxon>
        <taxon>campanulids</taxon>
        <taxon>Asterales</taxon>
        <taxon>Asteraceae</taxon>
        <taxon>Asteroideae</taxon>
        <taxon>Heliantheae alliance</taxon>
        <taxon>Eupatorieae</taxon>
        <taxon>Mikania</taxon>
    </lineage>
</organism>
<dbReference type="PANTHER" id="PTHR31727:SF10">
    <property type="entry name" value="ACYL-[ACYL-CARRIER-PROTEIN] HYDROLASE"/>
    <property type="match status" value="1"/>
</dbReference>
<evidence type="ECO:0000256" key="6">
    <source>
        <dbReference type="ARBA" id="ARBA00022801"/>
    </source>
</evidence>
<evidence type="ECO:0000256" key="1">
    <source>
        <dbReference type="ARBA" id="ARBA00004229"/>
    </source>
</evidence>